<keyword evidence="1" id="KW-0479">Metal-binding</keyword>
<keyword evidence="3" id="KW-0862">Zinc</keyword>
<name>A0AAV4VWZ1_CAEEX</name>
<dbReference type="Pfam" id="PF07535">
    <property type="entry name" value="zf-DBF"/>
    <property type="match status" value="1"/>
</dbReference>
<dbReference type="GO" id="GO:1901987">
    <property type="term" value="P:regulation of cell cycle phase transition"/>
    <property type="evidence" value="ECO:0007669"/>
    <property type="project" value="TreeGrafter"/>
</dbReference>
<evidence type="ECO:0000256" key="3">
    <source>
        <dbReference type="ARBA" id="ARBA00022833"/>
    </source>
</evidence>
<dbReference type="InterPro" id="IPR006572">
    <property type="entry name" value="Znf_DBF"/>
</dbReference>
<comment type="caution">
    <text evidence="6">The sequence shown here is derived from an EMBL/GenBank/DDBJ whole genome shotgun (WGS) entry which is preliminary data.</text>
</comment>
<evidence type="ECO:0000259" key="5">
    <source>
        <dbReference type="PROSITE" id="PS51265"/>
    </source>
</evidence>
<dbReference type="GO" id="GO:0003676">
    <property type="term" value="F:nucleic acid binding"/>
    <property type="evidence" value="ECO:0007669"/>
    <property type="project" value="InterPro"/>
</dbReference>
<feature type="domain" description="DBF4-type" evidence="5">
    <location>
        <begin position="405"/>
        <end position="454"/>
    </location>
</feature>
<dbReference type="PANTHER" id="PTHR15375">
    <property type="entry name" value="ACTIVATOR OF S-PHASE KINASE-RELATED"/>
    <property type="match status" value="1"/>
</dbReference>
<dbReference type="GO" id="GO:0043539">
    <property type="term" value="F:protein serine/threonine kinase activator activity"/>
    <property type="evidence" value="ECO:0007669"/>
    <property type="project" value="TreeGrafter"/>
</dbReference>
<accession>A0AAV4VWZ1</accession>
<dbReference type="GO" id="GO:0031431">
    <property type="term" value="C:Dbf4-dependent protein kinase complex"/>
    <property type="evidence" value="ECO:0007669"/>
    <property type="project" value="TreeGrafter"/>
</dbReference>
<evidence type="ECO:0000313" key="6">
    <source>
        <dbReference type="EMBL" id="GIY74816.1"/>
    </source>
</evidence>
<dbReference type="Proteomes" id="UP001054945">
    <property type="component" value="Unassembled WGS sequence"/>
</dbReference>
<dbReference type="InterPro" id="IPR038545">
    <property type="entry name" value="Znf_DBF_sf"/>
</dbReference>
<dbReference type="PANTHER" id="PTHR15375:SF26">
    <property type="entry name" value="PROTEIN CHIFFON"/>
    <property type="match status" value="1"/>
</dbReference>
<dbReference type="EMBL" id="BPLR01015261">
    <property type="protein sequence ID" value="GIY74816.1"/>
    <property type="molecule type" value="Genomic_DNA"/>
</dbReference>
<dbReference type="InterPro" id="IPR051590">
    <property type="entry name" value="Replication_Regulatory_Kinase"/>
</dbReference>
<protein>
    <recommendedName>
        <fullName evidence="5">DBF4-type domain-containing protein</fullName>
    </recommendedName>
</protein>
<dbReference type="SMART" id="SM00586">
    <property type="entry name" value="ZnF_DBF"/>
    <property type="match status" value="1"/>
</dbReference>
<keyword evidence="7" id="KW-1185">Reference proteome</keyword>
<reference evidence="6 7" key="1">
    <citation type="submission" date="2021-06" db="EMBL/GenBank/DDBJ databases">
        <title>Caerostris extrusa draft genome.</title>
        <authorList>
            <person name="Kono N."/>
            <person name="Arakawa K."/>
        </authorList>
    </citation>
    <scope>NUCLEOTIDE SEQUENCE [LARGE SCALE GENOMIC DNA]</scope>
</reference>
<dbReference type="GO" id="GO:0008270">
    <property type="term" value="F:zinc ion binding"/>
    <property type="evidence" value="ECO:0007669"/>
    <property type="project" value="UniProtKB-KW"/>
</dbReference>
<evidence type="ECO:0000256" key="1">
    <source>
        <dbReference type="ARBA" id="ARBA00022723"/>
    </source>
</evidence>
<dbReference type="PROSITE" id="PS51265">
    <property type="entry name" value="ZF_DBF4"/>
    <property type="match status" value="1"/>
</dbReference>
<evidence type="ECO:0000256" key="2">
    <source>
        <dbReference type="ARBA" id="ARBA00022771"/>
    </source>
</evidence>
<organism evidence="6 7">
    <name type="scientific">Caerostris extrusa</name>
    <name type="common">Bark spider</name>
    <name type="synonym">Caerostris bankana</name>
    <dbReference type="NCBI Taxonomy" id="172846"/>
    <lineage>
        <taxon>Eukaryota</taxon>
        <taxon>Metazoa</taxon>
        <taxon>Ecdysozoa</taxon>
        <taxon>Arthropoda</taxon>
        <taxon>Chelicerata</taxon>
        <taxon>Arachnida</taxon>
        <taxon>Araneae</taxon>
        <taxon>Araneomorphae</taxon>
        <taxon>Entelegynae</taxon>
        <taxon>Araneoidea</taxon>
        <taxon>Araneidae</taxon>
        <taxon>Caerostris</taxon>
    </lineage>
</organism>
<keyword evidence="2 4" id="KW-0863">Zinc-finger</keyword>
<evidence type="ECO:0000313" key="7">
    <source>
        <dbReference type="Proteomes" id="UP001054945"/>
    </source>
</evidence>
<dbReference type="GO" id="GO:0010571">
    <property type="term" value="P:positive regulation of nuclear cell cycle DNA replication"/>
    <property type="evidence" value="ECO:0007669"/>
    <property type="project" value="TreeGrafter"/>
</dbReference>
<gene>
    <name evidence="6" type="primary">AVEN_158250_1</name>
    <name evidence="6" type="ORF">CEXT_251242</name>
</gene>
<evidence type="ECO:0000256" key="4">
    <source>
        <dbReference type="PROSITE-ProRule" id="PRU00600"/>
    </source>
</evidence>
<proteinExistence type="predicted"/>
<dbReference type="Gene3D" id="6.10.250.3410">
    <property type="entry name" value="DBF zinc finger"/>
    <property type="match status" value="1"/>
</dbReference>
<dbReference type="AlphaFoldDB" id="A0AAV4VWZ1"/>
<sequence length="1024" mass="116748">MGYNITNIPYISMSKEYFGISLCFILIMKIDPALRPFLKKSFFVDLPGYPFTKELIRDLKLLGAKHEPTFSKHVSFVVSNRTPLKANPPASWNQDFLNWYPLTPKSSTICPSPQLLSDIDFAPLFAQCILGFTICNLSPALLIFVANAYYKVADFFASIAVGEIEKYVSKQKSVTYSLDYLDSTPYVNSPATDQNSTPMSRGMTLLKKASSKNQSGKDLLEKCEKWNVKIYHVEKIRSRVLKYKNVITARYAAEFVLNKSCHSTPTDKPELIGKKAKKENSSTEKKLQAPFIKYEDDKRQYKPIYQEFTSWTNVIDNTLCSKINEIYRLFKRTGDIKYVTRPVLSEVNMNSSNQPFQNSSQSSKTKSFTKVPSSLNASNSFQASTVLYTVDKVNSLHTLKRPLQIRPKSLYCEICHKKYVNLNEHINTEKHQTFMNDPINFLPVQNVIASLPVRGDILLSKSYLDEDNAIMSFPFSFCNEIDPGLSQISHYNSLGTEVIEPCYFLEEATLVSPSCSSDSQPMPFLHDSSVDQHKQSVEQNENKNNDLIFSVAKSLGEIRNPTLLQNTCLRNTENIPLLCDSAVDKWEQIVQPCGKENNLFEVKSLEKRNNAVLEQNLCLESDKNTILCDESMNNIQNIASVSRIPTNNVSIYRSQRELFYTNVTDNTNACDMSNMMVNDLQNLPADTEKDVIRHFYTSDKIIPNIIDYNPTVETENKCIEKITDSFFKESRQLPTSSTDIIKMNDFGNDFGLAELDCFLRYQGNYFKNLENDFKFISGALIKIKDIHPTLKYTDNGTSIQNNQKINFVDKDYNSPYVNDNYAITDIISRQDNFPSENILYTKDDSFTFRKSCIIRISNGKKNLLPFTSNSTCKSNSSNGSSPLKRKAEDSSECCFEKNQMLVTNYITDKNCSSERKKQKITFCLESNKDSIECNDDKTSTDDVCTSVTSRSSDGIFTTLLKDDECIYFSDNQDSIIKDLYAVFASKIYKMSSEIVNIDNCIRKEKKSNIVSKRTDENFFVIINK</sequence>